<accession>A0A060HKJ2</accession>
<dbReference type="RefSeq" id="WP_144239748.1">
    <property type="nucleotide sequence ID" value="NZ_CP007536.1"/>
</dbReference>
<feature type="transmembrane region" description="Helical" evidence="1">
    <location>
        <begin position="242"/>
        <end position="261"/>
    </location>
</feature>
<dbReference type="Proteomes" id="UP000027093">
    <property type="component" value="Chromosome"/>
</dbReference>
<evidence type="ECO:0000256" key="1">
    <source>
        <dbReference type="SAM" id="Phobius"/>
    </source>
</evidence>
<dbReference type="HOGENOM" id="CLU_775269_0_0_2"/>
<proteinExistence type="predicted"/>
<dbReference type="KEGG" id="nvn:NVIE_027570"/>
<sequence length="357" mass="38785">MRTYALALAVAAAVMMLFAAMSSQATQKAYAHFEHFGHYNAKGDGVGPYYAYEQLDPDYAKPGEPAAIQFSVQDLDGRDTKDIVAMVEVYSGATGERLAAFPWTKQDTGDFQVFYTFPDLGYYQIVLSVATGPISNLNGVDPPRATLSSTSGCNCDRAVFNAAISNNFGEIWNAALLASVLFPLAIIGAVLGLVYRRKRKQLHANSSEEFVKWGILLLAIAGGLVHFAIYSEHASLRLEYSIFLIVAGAMQVSYGLMYILITMVGAEESRASPRQYYRKTVAANLFGLLGTGVLLGLYTYAVIFPPPLSPNNVPEDVDLAGILAKSAEAILVVGILYLMRIEKRRLAGYLAETPSKT</sequence>
<protein>
    <submittedName>
        <fullName evidence="2">Uncharacterized protein</fullName>
    </submittedName>
</protein>
<feature type="transmembrane region" description="Helical" evidence="1">
    <location>
        <begin position="281"/>
        <end position="300"/>
    </location>
</feature>
<feature type="transmembrane region" description="Helical" evidence="1">
    <location>
        <begin position="210"/>
        <end position="230"/>
    </location>
</feature>
<keyword evidence="1" id="KW-0812">Transmembrane</keyword>
<evidence type="ECO:0000313" key="2">
    <source>
        <dbReference type="EMBL" id="AIC17034.1"/>
    </source>
</evidence>
<dbReference type="STRING" id="926571.NVIE_027570"/>
<reference evidence="2 3" key="1">
    <citation type="journal article" date="2014" name="Int. J. Syst. Evol. Microbiol.">
        <title>Nitrososphaera viennensis gen. nov., sp. nov., an aerobic and mesophilic, ammonia-oxidizing archaeon from soil and a member of the archaeal phylum Thaumarchaeota.</title>
        <authorList>
            <person name="Stieglmeier M."/>
            <person name="Klingl A."/>
            <person name="Alves R.J."/>
            <person name="Rittmann S.K."/>
            <person name="Melcher M."/>
            <person name="Leisch N."/>
            <person name="Schleper C."/>
        </authorList>
    </citation>
    <scope>NUCLEOTIDE SEQUENCE [LARGE SCALE GENOMIC DNA]</scope>
    <source>
        <strain evidence="2">EN76</strain>
    </source>
</reference>
<keyword evidence="3" id="KW-1185">Reference proteome</keyword>
<dbReference type="AlphaFoldDB" id="A0A060HKJ2"/>
<evidence type="ECO:0000313" key="3">
    <source>
        <dbReference type="Proteomes" id="UP000027093"/>
    </source>
</evidence>
<keyword evidence="1" id="KW-1133">Transmembrane helix</keyword>
<dbReference type="GeneID" id="74947996"/>
<name>A0A060HKJ2_9ARCH</name>
<feature type="transmembrane region" description="Helical" evidence="1">
    <location>
        <begin position="171"/>
        <end position="195"/>
    </location>
</feature>
<dbReference type="EMBL" id="CP007536">
    <property type="protein sequence ID" value="AIC17034.1"/>
    <property type="molecule type" value="Genomic_DNA"/>
</dbReference>
<gene>
    <name evidence="2" type="ORF">NVIE_027570</name>
</gene>
<organism evidence="2 3">
    <name type="scientific">Nitrososphaera viennensis EN76</name>
    <dbReference type="NCBI Taxonomy" id="926571"/>
    <lineage>
        <taxon>Archaea</taxon>
        <taxon>Nitrososphaerota</taxon>
        <taxon>Nitrososphaeria</taxon>
        <taxon>Nitrososphaerales</taxon>
        <taxon>Nitrososphaeraceae</taxon>
        <taxon>Nitrososphaera</taxon>
    </lineage>
</organism>
<keyword evidence="1" id="KW-0472">Membrane</keyword>
<feature type="transmembrane region" description="Helical" evidence="1">
    <location>
        <begin position="320"/>
        <end position="339"/>
    </location>
</feature>